<evidence type="ECO:0000313" key="2">
    <source>
        <dbReference type="EMBL" id="KAH6645469.1"/>
    </source>
</evidence>
<dbReference type="OrthoDB" id="4466885at2759"/>
<dbReference type="Proteomes" id="UP000758603">
    <property type="component" value="Unassembled WGS sequence"/>
</dbReference>
<feature type="chain" id="PRO_5040113320" evidence="1">
    <location>
        <begin position="22"/>
        <end position="89"/>
    </location>
</feature>
<proteinExistence type="predicted"/>
<keyword evidence="1" id="KW-0732">Signal</keyword>
<evidence type="ECO:0000313" key="3">
    <source>
        <dbReference type="Proteomes" id="UP000758603"/>
    </source>
</evidence>
<organism evidence="2 3">
    <name type="scientific">Truncatella angustata</name>
    <dbReference type="NCBI Taxonomy" id="152316"/>
    <lineage>
        <taxon>Eukaryota</taxon>
        <taxon>Fungi</taxon>
        <taxon>Dikarya</taxon>
        <taxon>Ascomycota</taxon>
        <taxon>Pezizomycotina</taxon>
        <taxon>Sordariomycetes</taxon>
        <taxon>Xylariomycetidae</taxon>
        <taxon>Amphisphaeriales</taxon>
        <taxon>Sporocadaceae</taxon>
        <taxon>Truncatella</taxon>
    </lineage>
</organism>
<sequence>MQFSTAIYSTVALLMASKAMGAAIEVRDSEVAQRAAMVATSPYYACNCPNNCSHKSGSSCKFYSGPSDNSDSVSGKCVSISYQLTCIAT</sequence>
<dbReference type="AlphaFoldDB" id="A0A9P8U8R7"/>
<gene>
    <name evidence="2" type="ORF">BKA67DRAFT_696517</name>
</gene>
<dbReference type="GeneID" id="70138242"/>
<dbReference type="RefSeq" id="XP_045951983.1">
    <property type="nucleotide sequence ID" value="XM_046109351.1"/>
</dbReference>
<feature type="signal peptide" evidence="1">
    <location>
        <begin position="1"/>
        <end position="21"/>
    </location>
</feature>
<keyword evidence="3" id="KW-1185">Reference proteome</keyword>
<evidence type="ECO:0000256" key="1">
    <source>
        <dbReference type="SAM" id="SignalP"/>
    </source>
</evidence>
<dbReference type="EMBL" id="JAGPXC010000011">
    <property type="protein sequence ID" value="KAH6645469.1"/>
    <property type="molecule type" value="Genomic_DNA"/>
</dbReference>
<name>A0A9P8U8R7_9PEZI</name>
<protein>
    <submittedName>
        <fullName evidence="2">Uncharacterized protein</fullName>
    </submittedName>
</protein>
<comment type="caution">
    <text evidence="2">The sequence shown here is derived from an EMBL/GenBank/DDBJ whole genome shotgun (WGS) entry which is preliminary data.</text>
</comment>
<accession>A0A9P8U8R7</accession>
<reference evidence="2" key="1">
    <citation type="journal article" date="2021" name="Nat. Commun.">
        <title>Genetic determinants of endophytism in the Arabidopsis root mycobiome.</title>
        <authorList>
            <person name="Mesny F."/>
            <person name="Miyauchi S."/>
            <person name="Thiergart T."/>
            <person name="Pickel B."/>
            <person name="Atanasova L."/>
            <person name="Karlsson M."/>
            <person name="Huettel B."/>
            <person name="Barry K.W."/>
            <person name="Haridas S."/>
            <person name="Chen C."/>
            <person name="Bauer D."/>
            <person name="Andreopoulos W."/>
            <person name="Pangilinan J."/>
            <person name="LaButti K."/>
            <person name="Riley R."/>
            <person name="Lipzen A."/>
            <person name="Clum A."/>
            <person name="Drula E."/>
            <person name="Henrissat B."/>
            <person name="Kohler A."/>
            <person name="Grigoriev I.V."/>
            <person name="Martin F.M."/>
            <person name="Hacquard S."/>
        </authorList>
    </citation>
    <scope>NUCLEOTIDE SEQUENCE</scope>
    <source>
        <strain evidence="2">MPI-SDFR-AT-0073</strain>
    </source>
</reference>